<keyword evidence="2" id="KW-0699">rRNA-binding</keyword>
<dbReference type="CDD" id="cd02412">
    <property type="entry name" value="KH-II_30S_S3"/>
    <property type="match status" value="1"/>
</dbReference>
<keyword evidence="4 10" id="KW-0689">Ribosomal protein</keyword>
<keyword evidence="3 9" id="KW-0694">RNA-binding</keyword>
<dbReference type="InterPro" id="IPR057258">
    <property type="entry name" value="Ribosomal_uS3"/>
</dbReference>
<dbReference type="PANTHER" id="PTHR11760">
    <property type="entry name" value="30S/40S RIBOSOMAL PROTEIN S3"/>
    <property type="match status" value="1"/>
</dbReference>
<dbReference type="Proteomes" id="UP000178264">
    <property type="component" value="Unassembled WGS sequence"/>
</dbReference>
<dbReference type="NCBIfam" id="TIGR01009">
    <property type="entry name" value="rpsC_bact"/>
    <property type="match status" value="1"/>
</dbReference>
<evidence type="ECO:0000256" key="6">
    <source>
        <dbReference type="ARBA" id="ARBA00024998"/>
    </source>
</evidence>
<evidence type="ECO:0000256" key="1">
    <source>
        <dbReference type="ARBA" id="ARBA00010761"/>
    </source>
</evidence>
<evidence type="ECO:0000313" key="13">
    <source>
        <dbReference type="Proteomes" id="UP000178264"/>
    </source>
</evidence>
<comment type="similarity">
    <text evidence="1 10">Belongs to the universal ribosomal protein uS3 family.</text>
</comment>
<evidence type="ECO:0000259" key="11">
    <source>
        <dbReference type="PROSITE" id="PS50823"/>
    </source>
</evidence>
<sequence>RKFLKKKLREASVAKVEIDRNPNMLTITLHTGKPGVIIGRGGSGAEELRRALEKKFLRTKGTKLNLSIKEVEHPSGSAQIVAQNIALEIERRLPFRRTMRRALEQIMKTSGVAGAKVELSGRLDGAEIARNETLSRGKIPMHTLRTNIEFGRTVAITTYGTVGVKVWVNHGEVFSSLNDTKASSNR</sequence>
<dbReference type="Pfam" id="PF07650">
    <property type="entry name" value="KH_2"/>
    <property type="match status" value="1"/>
</dbReference>
<evidence type="ECO:0000256" key="10">
    <source>
        <dbReference type="RuleBase" id="RU003624"/>
    </source>
</evidence>
<organism evidence="12 13">
    <name type="scientific">Candidatus Uhrbacteria bacterium RIFCSPLOWO2_02_FULL_49_11</name>
    <dbReference type="NCBI Taxonomy" id="1802409"/>
    <lineage>
        <taxon>Bacteria</taxon>
        <taxon>Candidatus Uhriibacteriota</taxon>
    </lineage>
</organism>
<dbReference type="PANTHER" id="PTHR11760:SF19">
    <property type="entry name" value="SMALL RIBOSOMAL SUBUNIT PROTEIN US3C"/>
    <property type="match status" value="1"/>
</dbReference>
<comment type="caution">
    <text evidence="12">The sequence shown here is derived from an EMBL/GenBank/DDBJ whole genome shotgun (WGS) entry which is preliminary data.</text>
</comment>
<evidence type="ECO:0000256" key="7">
    <source>
        <dbReference type="ARBA" id="ARBA00035257"/>
    </source>
</evidence>
<dbReference type="FunFam" id="3.30.300.20:FF:000001">
    <property type="entry name" value="30S ribosomal protein S3"/>
    <property type="match status" value="1"/>
</dbReference>
<gene>
    <name evidence="12" type="ORF">A3I42_01215</name>
</gene>
<dbReference type="AlphaFoldDB" id="A0A1F7VCT2"/>
<dbReference type="InterPro" id="IPR005704">
    <property type="entry name" value="Ribosomal_uS3_bac-typ"/>
</dbReference>
<name>A0A1F7VCT2_9BACT</name>
<proteinExistence type="inferred from homology"/>
<dbReference type="GO" id="GO:0019843">
    <property type="term" value="F:rRNA binding"/>
    <property type="evidence" value="ECO:0007669"/>
    <property type="project" value="UniProtKB-KW"/>
</dbReference>
<dbReference type="InterPro" id="IPR009019">
    <property type="entry name" value="KH_sf_prok-type"/>
</dbReference>
<dbReference type="Gene3D" id="3.30.1140.32">
    <property type="entry name" value="Ribosomal protein S3, C-terminal domain"/>
    <property type="match status" value="1"/>
</dbReference>
<dbReference type="InterPro" id="IPR015946">
    <property type="entry name" value="KH_dom-like_a/b"/>
</dbReference>
<feature type="domain" description="KH type-2" evidence="11">
    <location>
        <begin position="1"/>
        <end position="72"/>
    </location>
</feature>
<dbReference type="SUPFAM" id="SSF54821">
    <property type="entry name" value="Ribosomal protein S3 C-terminal domain"/>
    <property type="match status" value="1"/>
</dbReference>
<reference evidence="12 13" key="1">
    <citation type="journal article" date="2016" name="Nat. Commun.">
        <title>Thousands of microbial genomes shed light on interconnected biogeochemical processes in an aquifer system.</title>
        <authorList>
            <person name="Anantharaman K."/>
            <person name="Brown C.T."/>
            <person name="Hug L.A."/>
            <person name="Sharon I."/>
            <person name="Castelle C.J."/>
            <person name="Probst A.J."/>
            <person name="Thomas B.C."/>
            <person name="Singh A."/>
            <person name="Wilkins M.J."/>
            <person name="Karaoz U."/>
            <person name="Brodie E.L."/>
            <person name="Williams K.H."/>
            <person name="Hubbard S.S."/>
            <person name="Banfield J.F."/>
        </authorList>
    </citation>
    <scope>NUCLEOTIDE SEQUENCE [LARGE SCALE GENOMIC DNA]</scope>
</reference>
<dbReference type="GO" id="GO:0006412">
    <property type="term" value="P:translation"/>
    <property type="evidence" value="ECO:0007669"/>
    <property type="project" value="InterPro"/>
</dbReference>
<feature type="non-terminal residue" evidence="12">
    <location>
        <position position="1"/>
    </location>
</feature>
<dbReference type="InterPro" id="IPR001351">
    <property type="entry name" value="Ribosomal_uS3_C"/>
</dbReference>
<protein>
    <recommendedName>
        <fullName evidence="7">Small ribosomal subunit protein uS3</fullName>
    </recommendedName>
    <alternativeName>
        <fullName evidence="8">30S ribosomal protein S3</fullName>
    </alternativeName>
</protein>
<evidence type="ECO:0000256" key="8">
    <source>
        <dbReference type="ARBA" id="ARBA00035521"/>
    </source>
</evidence>
<evidence type="ECO:0000256" key="9">
    <source>
        <dbReference type="PROSITE-ProRule" id="PRU00118"/>
    </source>
</evidence>
<dbReference type="InterPro" id="IPR036419">
    <property type="entry name" value="Ribosomal_S3_C_sf"/>
</dbReference>
<evidence type="ECO:0000313" key="12">
    <source>
        <dbReference type="EMBL" id="OGL88360.1"/>
    </source>
</evidence>
<dbReference type="EMBL" id="MGER01000035">
    <property type="protein sequence ID" value="OGL88360.1"/>
    <property type="molecule type" value="Genomic_DNA"/>
</dbReference>
<dbReference type="PROSITE" id="PS50823">
    <property type="entry name" value="KH_TYPE_2"/>
    <property type="match status" value="1"/>
</dbReference>
<dbReference type="SMART" id="SM00322">
    <property type="entry name" value="KH"/>
    <property type="match status" value="1"/>
</dbReference>
<comment type="function">
    <text evidence="6">Binds the lower part of the 30S subunit head. Binds mRNA in the 70S ribosome, positioning it for translation.</text>
</comment>
<evidence type="ECO:0000256" key="4">
    <source>
        <dbReference type="ARBA" id="ARBA00022980"/>
    </source>
</evidence>
<evidence type="ECO:0000256" key="2">
    <source>
        <dbReference type="ARBA" id="ARBA00022730"/>
    </source>
</evidence>
<dbReference type="Pfam" id="PF00189">
    <property type="entry name" value="Ribosomal_S3_C"/>
    <property type="match status" value="1"/>
</dbReference>
<keyword evidence="5 10" id="KW-0687">Ribonucleoprotein</keyword>
<dbReference type="InterPro" id="IPR004044">
    <property type="entry name" value="KH_dom_type_2"/>
</dbReference>
<dbReference type="SUPFAM" id="SSF54814">
    <property type="entry name" value="Prokaryotic type KH domain (KH-domain type II)"/>
    <property type="match status" value="1"/>
</dbReference>
<dbReference type="InterPro" id="IPR004087">
    <property type="entry name" value="KH_dom"/>
</dbReference>
<dbReference type="PROSITE" id="PS00548">
    <property type="entry name" value="RIBOSOMAL_S3"/>
    <property type="match status" value="1"/>
</dbReference>
<accession>A0A1F7VCT2</accession>
<dbReference type="GO" id="GO:0003735">
    <property type="term" value="F:structural constituent of ribosome"/>
    <property type="evidence" value="ECO:0007669"/>
    <property type="project" value="InterPro"/>
</dbReference>
<dbReference type="GO" id="GO:0022627">
    <property type="term" value="C:cytosolic small ribosomal subunit"/>
    <property type="evidence" value="ECO:0007669"/>
    <property type="project" value="TreeGrafter"/>
</dbReference>
<dbReference type="Gene3D" id="3.30.300.20">
    <property type="match status" value="1"/>
</dbReference>
<evidence type="ECO:0000256" key="5">
    <source>
        <dbReference type="ARBA" id="ARBA00023274"/>
    </source>
</evidence>
<evidence type="ECO:0000256" key="3">
    <source>
        <dbReference type="ARBA" id="ARBA00022884"/>
    </source>
</evidence>
<dbReference type="InterPro" id="IPR018280">
    <property type="entry name" value="Ribosomal_uS3_CS"/>
</dbReference>